<dbReference type="Proteomes" id="UP000316394">
    <property type="component" value="Plasmid unnamed"/>
</dbReference>
<proteinExistence type="predicted"/>
<dbReference type="EMBL" id="CP041677">
    <property type="protein sequence ID" value="QDR73685.1"/>
    <property type="molecule type" value="Genomic_DNA"/>
</dbReference>
<dbReference type="AlphaFoldDB" id="A0A517D8L8"/>
<keyword evidence="1" id="KW-0614">Plasmid</keyword>
<evidence type="ECO:0000313" key="1">
    <source>
        <dbReference type="EMBL" id="QDR73685.1"/>
    </source>
</evidence>
<dbReference type="RefSeq" id="WP_144228036.1">
    <property type="nucleotide sequence ID" value="NZ_CP041677.1"/>
</dbReference>
<geneLocation type="plasmid" evidence="1 2">
    <name>unnamed</name>
</geneLocation>
<protein>
    <submittedName>
        <fullName evidence="1">Uncharacterized protein</fullName>
    </submittedName>
</protein>
<gene>
    <name evidence="1" type="ORF">FOD75_11380</name>
</gene>
<organism evidence="1 2">
    <name type="scientific">Limosilactobacillus reuteri</name>
    <name type="common">Lactobacillus reuteri</name>
    <dbReference type="NCBI Taxonomy" id="1598"/>
    <lineage>
        <taxon>Bacteria</taxon>
        <taxon>Bacillati</taxon>
        <taxon>Bacillota</taxon>
        <taxon>Bacilli</taxon>
        <taxon>Lactobacillales</taxon>
        <taxon>Lactobacillaceae</taxon>
        <taxon>Limosilactobacillus</taxon>
    </lineage>
</organism>
<evidence type="ECO:0000313" key="2">
    <source>
        <dbReference type="Proteomes" id="UP000316394"/>
    </source>
</evidence>
<sequence>MDKQLEEILIQAKANLVNWNEGENDNDVTGKEFKQMIIEELSDFSIPATPFRILAVAEWTEQCVEDNGIHIITAITQCVDSSVQELNEM</sequence>
<name>A0A517D8L8_LIMRT</name>
<reference evidence="1 2" key="1">
    <citation type="submission" date="2019-07" db="EMBL/GenBank/DDBJ databases">
        <title>Gastrointestinal microbiota of Peromyscus leucopus, the white-footed mouse.</title>
        <authorList>
            <person name="Milovic A."/>
            <person name="Bassam K."/>
            <person name="Barbour A.G."/>
        </authorList>
    </citation>
    <scope>NUCLEOTIDE SEQUENCE [LARGE SCALE GENOMIC DNA]</scope>
    <source>
        <strain evidence="1 2">LL7</strain>
        <plasmid evidence="1 2">unnamed</plasmid>
    </source>
</reference>
<accession>A0A517D8L8</accession>